<dbReference type="AlphaFoldDB" id="A0A481SFL4"/>
<gene>
    <name evidence="2" type="ORF">UE_1341</name>
</gene>
<organism evidence="2">
    <name type="scientific">Ustilago esculenta</name>
    <dbReference type="NCBI Taxonomy" id="185366"/>
    <lineage>
        <taxon>Eukaryota</taxon>
        <taxon>Fungi</taxon>
        <taxon>Dikarya</taxon>
        <taxon>Basidiomycota</taxon>
        <taxon>Ustilaginomycotina</taxon>
        <taxon>Ustilaginomycetes</taxon>
        <taxon>Ustilaginales</taxon>
        <taxon>Ustilaginaceae</taxon>
        <taxon>Ustilago</taxon>
    </lineage>
</organism>
<sequence>MAPSLNNSNNGVHKPMDESADNETDPGIHGHGLPPIFDLVDDSTASSPGMIIELLGDAFGATPSPSQHRMALSPSLLDIVRPSTASQSTQLTPITKHKQGGIKQRCDALANAYYCSSVETLQICLQMEQEQTKW</sequence>
<name>A0A481SFL4_9BASI</name>
<evidence type="ECO:0000256" key="1">
    <source>
        <dbReference type="SAM" id="MobiDB-lite"/>
    </source>
</evidence>
<accession>A0A481SFL4</accession>
<evidence type="ECO:0000313" key="2">
    <source>
        <dbReference type="EMBL" id="QBH67407.1"/>
    </source>
</evidence>
<proteinExistence type="predicted"/>
<reference evidence="2" key="2">
    <citation type="journal article" date="2019" name="Fungal Genet. Biol.">
        <title>The smut fungus Ustilago esculenta has a bipolar mating system with three idiomorphs larger than 500?kb.</title>
        <authorList>
            <person name="Liang S.W."/>
            <person name="Huang Y.H."/>
            <person name="Chiu J.Y."/>
            <person name="Tseng H.W."/>
            <person name="Haung J.H."/>
            <person name="Shen W.C."/>
        </authorList>
    </citation>
    <scope>NUCLEOTIDE SEQUENCE</scope>
    <source>
        <strain evidence="2">12JK1RB1-A1</strain>
    </source>
</reference>
<protein>
    <submittedName>
        <fullName evidence="2">Uncharacterized protein</fullName>
    </submittedName>
</protein>
<feature type="compositionally biased region" description="Polar residues" evidence="1">
    <location>
        <begin position="1"/>
        <end position="11"/>
    </location>
</feature>
<reference evidence="2" key="1">
    <citation type="submission" date="2018-11" db="EMBL/GenBank/DDBJ databases">
        <authorList>
            <person name="Shen W.-C."/>
            <person name="Liang S.-W."/>
            <person name="Huang Y.-H."/>
            <person name="Chiu J.-Y."/>
        </authorList>
    </citation>
    <scope>NUCLEOTIDE SEQUENCE</scope>
    <source>
        <strain evidence="2">12JK1RB1-A1</strain>
    </source>
</reference>
<feature type="region of interest" description="Disordered" evidence="1">
    <location>
        <begin position="1"/>
        <end position="41"/>
    </location>
</feature>
<dbReference type="EMBL" id="MK125512">
    <property type="protein sequence ID" value="QBH67407.1"/>
    <property type="molecule type" value="Genomic_DNA"/>
</dbReference>